<dbReference type="InterPro" id="IPR057251">
    <property type="entry name" value="FP_C"/>
</dbReference>
<dbReference type="HOGENOM" id="CLU_2778329_0_0_1"/>
<evidence type="ECO:0000259" key="1">
    <source>
        <dbReference type="Pfam" id="PF25298"/>
    </source>
</evidence>
<sequence>MQGPAFKKTRAAVKTGQASSCWTYDGKIIVKLNNDKKITIRSEEDVNKLSATGKPRHPSYAAAAACNAD</sequence>
<dbReference type="AlphaFoldDB" id="K1QCZ2"/>
<dbReference type="InParanoid" id="K1QCZ2"/>
<proteinExistence type="predicted"/>
<accession>K1QCZ2</accession>
<protein>
    <recommendedName>
        <fullName evidence="1">FP protein C-terminal domain-containing protein</fullName>
    </recommendedName>
</protein>
<feature type="domain" description="FP protein C-terminal" evidence="1">
    <location>
        <begin position="6"/>
        <end position="49"/>
    </location>
</feature>
<evidence type="ECO:0000313" key="2">
    <source>
        <dbReference type="EMBL" id="EKC26580.1"/>
    </source>
</evidence>
<organism evidence="2">
    <name type="scientific">Magallana gigas</name>
    <name type="common">Pacific oyster</name>
    <name type="synonym">Crassostrea gigas</name>
    <dbReference type="NCBI Taxonomy" id="29159"/>
    <lineage>
        <taxon>Eukaryota</taxon>
        <taxon>Metazoa</taxon>
        <taxon>Spiralia</taxon>
        <taxon>Lophotrochozoa</taxon>
        <taxon>Mollusca</taxon>
        <taxon>Bivalvia</taxon>
        <taxon>Autobranchia</taxon>
        <taxon>Pteriomorphia</taxon>
        <taxon>Ostreida</taxon>
        <taxon>Ostreoidea</taxon>
        <taxon>Ostreidae</taxon>
        <taxon>Magallana</taxon>
    </lineage>
</organism>
<gene>
    <name evidence="2" type="ORF">CGI_10017358</name>
</gene>
<dbReference type="Pfam" id="PF25298">
    <property type="entry name" value="Baculo_FP_2nd"/>
    <property type="match status" value="1"/>
</dbReference>
<dbReference type="EMBL" id="JH817312">
    <property type="protein sequence ID" value="EKC26580.1"/>
    <property type="molecule type" value="Genomic_DNA"/>
</dbReference>
<reference evidence="2" key="1">
    <citation type="journal article" date="2012" name="Nature">
        <title>The oyster genome reveals stress adaptation and complexity of shell formation.</title>
        <authorList>
            <person name="Zhang G."/>
            <person name="Fang X."/>
            <person name="Guo X."/>
            <person name="Li L."/>
            <person name="Luo R."/>
            <person name="Xu F."/>
            <person name="Yang P."/>
            <person name="Zhang L."/>
            <person name="Wang X."/>
            <person name="Qi H."/>
            <person name="Xiong Z."/>
            <person name="Que H."/>
            <person name="Xie Y."/>
            <person name="Holland P.W."/>
            <person name="Paps J."/>
            <person name="Zhu Y."/>
            <person name="Wu F."/>
            <person name="Chen Y."/>
            <person name="Wang J."/>
            <person name="Peng C."/>
            <person name="Meng J."/>
            <person name="Yang L."/>
            <person name="Liu J."/>
            <person name="Wen B."/>
            <person name="Zhang N."/>
            <person name="Huang Z."/>
            <person name="Zhu Q."/>
            <person name="Feng Y."/>
            <person name="Mount A."/>
            <person name="Hedgecock D."/>
            <person name="Xu Z."/>
            <person name="Liu Y."/>
            <person name="Domazet-Loso T."/>
            <person name="Du Y."/>
            <person name="Sun X."/>
            <person name="Zhang S."/>
            <person name="Liu B."/>
            <person name="Cheng P."/>
            <person name="Jiang X."/>
            <person name="Li J."/>
            <person name="Fan D."/>
            <person name="Wang W."/>
            <person name="Fu W."/>
            <person name="Wang T."/>
            <person name="Wang B."/>
            <person name="Zhang J."/>
            <person name="Peng Z."/>
            <person name="Li Y."/>
            <person name="Li N."/>
            <person name="Wang J."/>
            <person name="Chen M."/>
            <person name="He Y."/>
            <person name="Tan F."/>
            <person name="Song X."/>
            <person name="Zheng Q."/>
            <person name="Huang R."/>
            <person name="Yang H."/>
            <person name="Du X."/>
            <person name="Chen L."/>
            <person name="Yang M."/>
            <person name="Gaffney P.M."/>
            <person name="Wang S."/>
            <person name="Luo L."/>
            <person name="She Z."/>
            <person name="Ming Y."/>
            <person name="Huang W."/>
            <person name="Zhang S."/>
            <person name="Huang B."/>
            <person name="Zhang Y."/>
            <person name="Qu T."/>
            <person name="Ni P."/>
            <person name="Miao G."/>
            <person name="Wang J."/>
            <person name="Wang Q."/>
            <person name="Steinberg C.E."/>
            <person name="Wang H."/>
            <person name="Li N."/>
            <person name="Qian L."/>
            <person name="Zhang G."/>
            <person name="Li Y."/>
            <person name="Yang H."/>
            <person name="Liu X."/>
            <person name="Wang J."/>
            <person name="Yin Y."/>
            <person name="Wang J."/>
        </authorList>
    </citation>
    <scope>NUCLEOTIDE SEQUENCE [LARGE SCALE GENOMIC DNA]</scope>
    <source>
        <strain evidence="2">05x7-T-G4-1.051#20</strain>
    </source>
</reference>
<name>K1QCZ2_MAGGI</name>